<protein>
    <submittedName>
        <fullName evidence="6">HlyD family secretion protein</fullName>
    </submittedName>
</protein>
<evidence type="ECO:0000256" key="3">
    <source>
        <dbReference type="SAM" id="Coils"/>
    </source>
</evidence>
<keyword evidence="4" id="KW-0812">Transmembrane</keyword>
<evidence type="ECO:0000256" key="2">
    <source>
        <dbReference type="ARBA" id="ARBA00023054"/>
    </source>
</evidence>
<dbReference type="Proteomes" id="UP000186819">
    <property type="component" value="Unassembled WGS sequence"/>
</dbReference>
<gene>
    <name evidence="6" type="ORF">SAMN05421829_101358</name>
</gene>
<dbReference type="Gene3D" id="1.10.287.470">
    <property type="entry name" value="Helix hairpin bin"/>
    <property type="match status" value="1"/>
</dbReference>
<dbReference type="RefSeq" id="WP_076600370.1">
    <property type="nucleotide sequence ID" value="NZ_FTMD01000001.1"/>
</dbReference>
<dbReference type="SUPFAM" id="SSF111369">
    <property type="entry name" value="HlyD-like secretion proteins"/>
    <property type="match status" value="1"/>
</dbReference>
<keyword evidence="4" id="KW-0472">Membrane</keyword>
<evidence type="ECO:0000313" key="7">
    <source>
        <dbReference type="Proteomes" id="UP000186819"/>
    </source>
</evidence>
<feature type="transmembrane region" description="Helical" evidence="4">
    <location>
        <begin position="7"/>
        <end position="28"/>
    </location>
</feature>
<proteinExistence type="predicted"/>
<keyword evidence="2 3" id="KW-0175">Coiled coil</keyword>
<dbReference type="EMBL" id="FTMD01000001">
    <property type="protein sequence ID" value="SIP92970.1"/>
    <property type="molecule type" value="Genomic_DNA"/>
</dbReference>
<dbReference type="AlphaFoldDB" id="A0A1N6NLM3"/>
<feature type="domain" description="Multidrug resistance protein MdtA-like barrel-sandwich hybrid" evidence="5">
    <location>
        <begin position="52"/>
        <end position="267"/>
    </location>
</feature>
<name>A0A1N6NLM3_9RHOO</name>
<keyword evidence="7" id="KW-1185">Reference proteome</keyword>
<dbReference type="Pfam" id="PF25917">
    <property type="entry name" value="BSH_RND"/>
    <property type="match status" value="1"/>
</dbReference>
<keyword evidence="4" id="KW-1133">Transmembrane helix</keyword>
<reference evidence="7" key="1">
    <citation type="submission" date="2017-01" db="EMBL/GenBank/DDBJ databases">
        <authorList>
            <person name="Varghese N."/>
            <person name="Submissions S."/>
        </authorList>
    </citation>
    <scope>NUCLEOTIDE SEQUENCE [LARGE SCALE GENOMIC DNA]</scope>
    <source>
        <strain evidence="7">ATCC 51758</strain>
    </source>
</reference>
<dbReference type="InterPro" id="IPR058625">
    <property type="entry name" value="MdtA-like_BSH"/>
</dbReference>
<dbReference type="Gene3D" id="2.40.50.100">
    <property type="match status" value="2"/>
</dbReference>
<dbReference type="STRING" id="34027.SAMN05421829_101358"/>
<evidence type="ECO:0000313" key="6">
    <source>
        <dbReference type="EMBL" id="SIP92970.1"/>
    </source>
</evidence>
<organism evidence="6 7">
    <name type="scientific">Aromatoleum tolulyticum</name>
    <dbReference type="NCBI Taxonomy" id="34027"/>
    <lineage>
        <taxon>Bacteria</taxon>
        <taxon>Pseudomonadati</taxon>
        <taxon>Pseudomonadota</taxon>
        <taxon>Betaproteobacteria</taxon>
        <taxon>Rhodocyclales</taxon>
        <taxon>Rhodocyclaceae</taxon>
        <taxon>Aromatoleum</taxon>
    </lineage>
</organism>
<comment type="subcellular location">
    <subcellularLocation>
        <location evidence="1">Cell envelope</location>
    </subcellularLocation>
</comment>
<dbReference type="GO" id="GO:0030313">
    <property type="term" value="C:cell envelope"/>
    <property type="evidence" value="ECO:0007669"/>
    <property type="project" value="UniProtKB-SubCell"/>
</dbReference>
<dbReference type="PANTHER" id="PTHR32347">
    <property type="entry name" value="EFFLUX SYSTEM COMPONENT YKNX-RELATED"/>
    <property type="match status" value="1"/>
</dbReference>
<dbReference type="PRINTS" id="PR01490">
    <property type="entry name" value="RTXTOXIND"/>
</dbReference>
<dbReference type="InterPro" id="IPR050465">
    <property type="entry name" value="UPF0194_transport"/>
</dbReference>
<dbReference type="PANTHER" id="PTHR32347:SF23">
    <property type="entry name" value="BLL5650 PROTEIN"/>
    <property type="match status" value="1"/>
</dbReference>
<evidence type="ECO:0000256" key="1">
    <source>
        <dbReference type="ARBA" id="ARBA00004196"/>
    </source>
</evidence>
<evidence type="ECO:0000259" key="5">
    <source>
        <dbReference type="Pfam" id="PF25917"/>
    </source>
</evidence>
<feature type="coiled-coil region" evidence="3">
    <location>
        <begin position="173"/>
        <end position="238"/>
    </location>
</feature>
<sequence>MKKNIPFVGLVSGLTVLALLAVAGWWFWLRTPPLPDGLIQANGRIEGDHYAVAGKMPGKVADLPAREGDSTQKGKVLARLDDAQVRARLDQARQAASAMEAQWRAAQTALAVARKDLPLAIQTAEANLAHARAQLASAHSSAEQAARDAERFRRLAEAGTVDRHRYEQMALAAEVAANQARSAEEAVRVAERQLAQARLGDERLGARKDEVKALAAQLDQARAALKEAESVLADLAIVAPADGIITQRLVNAGEVVGAGAPLFDVVDLDRLYLKAYVPEKDIGKVRLGLPARVYTDAFPDRPFPATVRYIAARAEFTPKEVQTPDERVKLVYAVKLYLDVNPEHRLTPGLPADAIIRWREDTPWAKPRR</sequence>
<evidence type="ECO:0000256" key="4">
    <source>
        <dbReference type="SAM" id="Phobius"/>
    </source>
</evidence>
<dbReference type="OrthoDB" id="9813967at2"/>
<dbReference type="Gene3D" id="2.40.30.170">
    <property type="match status" value="1"/>
</dbReference>
<accession>A0A1N6NLM3</accession>